<dbReference type="InterPro" id="IPR001387">
    <property type="entry name" value="Cro/C1-type_HTH"/>
</dbReference>
<feature type="region of interest" description="Disordered" evidence="4">
    <location>
        <begin position="69"/>
        <end position="102"/>
    </location>
</feature>
<dbReference type="PROSITE" id="PS50943">
    <property type="entry name" value="HTH_CROC1"/>
    <property type="match status" value="1"/>
</dbReference>
<dbReference type="Pfam" id="PF01381">
    <property type="entry name" value="HTH_3"/>
    <property type="match status" value="1"/>
</dbReference>
<dbReference type="GO" id="GO:0003700">
    <property type="term" value="F:DNA-binding transcription factor activity"/>
    <property type="evidence" value="ECO:0007669"/>
    <property type="project" value="TreeGrafter"/>
</dbReference>
<evidence type="ECO:0000259" key="5">
    <source>
        <dbReference type="PROSITE" id="PS50943"/>
    </source>
</evidence>
<evidence type="ECO:0000313" key="6">
    <source>
        <dbReference type="EMBL" id="HCT55851.1"/>
    </source>
</evidence>
<evidence type="ECO:0000256" key="2">
    <source>
        <dbReference type="ARBA" id="ARBA00023125"/>
    </source>
</evidence>
<dbReference type="PANTHER" id="PTHR46797:SF23">
    <property type="entry name" value="HTH-TYPE TRANSCRIPTIONAL REGULATOR SUTR"/>
    <property type="match status" value="1"/>
</dbReference>
<dbReference type="PANTHER" id="PTHR46797">
    <property type="entry name" value="HTH-TYPE TRANSCRIPTIONAL REGULATOR"/>
    <property type="match status" value="1"/>
</dbReference>
<dbReference type="InterPro" id="IPR050807">
    <property type="entry name" value="TransReg_Diox_bact_type"/>
</dbReference>
<sequence length="145" mass="16116">MDLFVRFGKTVRRLRTNAGFSQETFADLVGMHRNYIGTVERGETNISIENIHRIARGLRITIAGLFQEMEGSAEDTPRSADTAGSTRTPGDQHERERTDLLRPALDRVAEARQAIEEAAKHLLQLEAGQTGAGATKRTPRRRSGM</sequence>
<evidence type="ECO:0000256" key="4">
    <source>
        <dbReference type="SAM" id="MobiDB-lite"/>
    </source>
</evidence>
<dbReference type="Gene3D" id="1.10.260.40">
    <property type="entry name" value="lambda repressor-like DNA-binding domains"/>
    <property type="match status" value="1"/>
</dbReference>
<organism evidence="6 7">
    <name type="scientific">Gemmatimonas aurantiaca</name>
    <dbReference type="NCBI Taxonomy" id="173480"/>
    <lineage>
        <taxon>Bacteria</taxon>
        <taxon>Pseudomonadati</taxon>
        <taxon>Gemmatimonadota</taxon>
        <taxon>Gemmatimonadia</taxon>
        <taxon>Gemmatimonadales</taxon>
        <taxon>Gemmatimonadaceae</taxon>
        <taxon>Gemmatimonas</taxon>
    </lineage>
</organism>
<dbReference type="Proteomes" id="UP000264071">
    <property type="component" value="Unassembled WGS sequence"/>
</dbReference>
<dbReference type="CDD" id="cd00093">
    <property type="entry name" value="HTH_XRE"/>
    <property type="match status" value="1"/>
</dbReference>
<name>A0A3D4V413_9BACT</name>
<feature type="region of interest" description="Disordered" evidence="4">
    <location>
        <begin position="122"/>
        <end position="145"/>
    </location>
</feature>
<feature type="compositionally biased region" description="Basic and acidic residues" evidence="4">
    <location>
        <begin position="90"/>
        <end position="102"/>
    </location>
</feature>
<proteinExistence type="predicted"/>
<protein>
    <submittedName>
        <fullName evidence="6">XRE family transcriptional regulator</fullName>
    </submittedName>
</protein>
<dbReference type="GO" id="GO:0005829">
    <property type="term" value="C:cytosol"/>
    <property type="evidence" value="ECO:0007669"/>
    <property type="project" value="TreeGrafter"/>
</dbReference>
<keyword evidence="1" id="KW-0805">Transcription regulation</keyword>
<accession>A0A3D4V413</accession>
<feature type="domain" description="HTH cro/C1-type" evidence="5">
    <location>
        <begin position="11"/>
        <end position="65"/>
    </location>
</feature>
<keyword evidence="3" id="KW-0804">Transcription</keyword>
<dbReference type="EMBL" id="DPIY01000001">
    <property type="protein sequence ID" value="HCT55851.1"/>
    <property type="molecule type" value="Genomic_DNA"/>
</dbReference>
<evidence type="ECO:0000313" key="7">
    <source>
        <dbReference type="Proteomes" id="UP000264071"/>
    </source>
</evidence>
<dbReference type="InterPro" id="IPR010982">
    <property type="entry name" value="Lambda_DNA-bd_dom_sf"/>
</dbReference>
<evidence type="ECO:0000256" key="1">
    <source>
        <dbReference type="ARBA" id="ARBA00023015"/>
    </source>
</evidence>
<comment type="caution">
    <text evidence="6">The sequence shown here is derived from an EMBL/GenBank/DDBJ whole genome shotgun (WGS) entry which is preliminary data.</text>
</comment>
<dbReference type="AlphaFoldDB" id="A0A3D4V413"/>
<dbReference type="SMART" id="SM00530">
    <property type="entry name" value="HTH_XRE"/>
    <property type="match status" value="1"/>
</dbReference>
<dbReference type="GO" id="GO:0003677">
    <property type="term" value="F:DNA binding"/>
    <property type="evidence" value="ECO:0007669"/>
    <property type="project" value="UniProtKB-KW"/>
</dbReference>
<evidence type="ECO:0000256" key="3">
    <source>
        <dbReference type="ARBA" id="ARBA00023163"/>
    </source>
</evidence>
<dbReference type="SUPFAM" id="SSF47413">
    <property type="entry name" value="lambda repressor-like DNA-binding domains"/>
    <property type="match status" value="1"/>
</dbReference>
<gene>
    <name evidence="6" type="ORF">DGD08_01420</name>
</gene>
<keyword evidence="2" id="KW-0238">DNA-binding</keyword>
<reference evidence="6 7" key="1">
    <citation type="journal article" date="2018" name="Nat. Biotechnol.">
        <title>A standardized bacterial taxonomy based on genome phylogeny substantially revises the tree of life.</title>
        <authorList>
            <person name="Parks D.H."/>
            <person name="Chuvochina M."/>
            <person name="Waite D.W."/>
            <person name="Rinke C."/>
            <person name="Skarshewski A."/>
            <person name="Chaumeil P.A."/>
            <person name="Hugenholtz P."/>
        </authorList>
    </citation>
    <scope>NUCLEOTIDE SEQUENCE [LARGE SCALE GENOMIC DNA]</scope>
    <source>
        <strain evidence="6">UBA8844</strain>
    </source>
</reference>